<dbReference type="Proteomes" id="UP000540556">
    <property type="component" value="Unassembled WGS sequence"/>
</dbReference>
<reference evidence="1 2" key="1">
    <citation type="submission" date="2020-04" db="EMBL/GenBank/DDBJ databases">
        <title>Description of novel Gluconacetobacter.</title>
        <authorList>
            <person name="Sombolestani A."/>
        </authorList>
    </citation>
    <scope>NUCLEOTIDE SEQUENCE [LARGE SCALE GENOMIC DNA]</scope>
    <source>
        <strain evidence="1 2">LMG 27800</strain>
    </source>
</reference>
<dbReference type="EMBL" id="JABEQK010000001">
    <property type="protein sequence ID" value="MBB2203589.1"/>
    <property type="molecule type" value="Genomic_DNA"/>
</dbReference>
<dbReference type="RefSeq" id="WP_182947222.1">
    <property type="nucleotide sequence ID" value="NZ_JABEQK010000001.1"/>
</dbReference>
<proteinExistence type="predicted"/>
<sequence length="144" mass="15867">MIFQPDRKVASLLNGFQKVCVVLEKENELLKTGRIRDVVDMLPHKRKQMEALERLLSSDRADAGEGAGGKHPLMTPETEKAAARFGTLARLNRTLLENAIDAQHVLIRLIVVDNEPDSTTGYGASGQYLTKNGPQMALQVRSDA</sequence>
<accession>A0A7W4PPG2</accession>
<organism evidence="1 2">
    <name type="scientific">Gluconacetobacter takamatsuzukensis</name>
    <dbReference type="NCBI Taxonomy" id="1286190"/>
    <lineage>
        <taxon>Bacteria</taxon>
        <taxon>Pseudomonadati</taxon>
        <taxon>Pseudomonadota</taxon>
        <taxon>Alphaproteobacteria</taxon>
        <taxon>Acetobacterales</taxon>
        <taxon>Acetobacteraceae</taxon>
        <taxon>Gluconacetobacter</taxon>
    </lineage>
</organism>
<protein>
    <recommendedName>
        <fullName evidence="3">FlgN protein</fullName>
    </recommendedName>
</protein>
<comment type="caution">
    <text evidence="1">The sequence shown here is derived from an EMBL/GenBank/DDBJ whole genome shotgun (WGS) entry which is preliminary data.</text>
</comment>
<evidence type="ECO:0000313" key="1">
    <source>
        <dbReference type="EMBL" id="MBB2203589.1"/>
    </source>
</evidence>
<evidence type="ECO:0000313" key="2">
    <source>
        <dbReference type="Proteomes" id="UP000540556"/>
    </source>
</evidence>
<keyword evidence="2" id="KW-1185">Reference proteome</keyword>
<evidence type="ECO:0008006" key="3">
    <source>
        <dbReference type="Google" id="ProtNLM"/>
    </source>
</evidence>
<dbReference type="AlphaFoldDB" id="A0A7W4PPG2"/>
<gene>
    <name evidence="1" type="ORF">HLH27_00960</name>
</gene>
<name>A0A7W4PPG2_9PROT</name>